<dbReference type="eggNOG" id="KOG3624">
    <property type="taxonomic scope" value="Eukaryota"/>
</dbReference>
<reference evidence="5" key="2">
    <citation type="submission" date="2025-04" db="UniProtKB">
        <authorList>
            <consortium name="RefSeq"/>
        </authorList>
    </citation>
    <scope>IDENTIFICATION</scope>
    <source>
        <strain evidence="5">Aabys</strain>
    </source>
</reference>
<evidence type="ECO:0000313" key="3">
    <source>
        <dbReference type="EnsemblMetazoa" id="MDOA002073-PA"/>
    </source>
</evidence>
<dbReference type="OrthoDB" id="7842934at2759"/>
<dbReference type="KEGG" id="mde:101901660"/>
<dbReference type="InterPro" id="IPR024079">
    <property type="entry name" value="MetalloPept_cat_dom_sf"/>
</dbReference>
<dbReference type="Proteomes" id="UP001652621">
    <property type="component" value="Unplaced"/>
</dbReference>
<dbReference type="PANTHER" id="PTHR11733:SF222">
    <property type="entry name" value="IP12942P"/>
    <property type="match status" value="1"/>
</dbReference>
<sequence length="624" mass="71643">MKIKHWSPLLAIGIFINFVALATCLDGDLQQLKLIEASMDAGMDPCEDFHAYACGRWSQVNKGFHVDLEELLKYNFTIRLMELMMGRYPKSVLEGREEKQTAMEKAAVFLHSCLKVKTVEVTKYLEEIKPGKGLEWPLMAESSAGNWSDFNAFELLGQLQSYGYASDILEQTTVRRNGSILTVLTIPDVADFDEEGIGKILRDLRLPADAVSQQLQELRGTHDYWQAAYRDYGDFGESENLFSHNDIRQSNPKLEGFLNHVLPPKLREPDSLVVIPFWDYLEFLLSQNWQSSEENQKFANYLMVKFLLHLKKSTNPICLETTLERMHLAYDYVFYENFYVPQGRAINRDLSQLNKIISKSFHWTLHENRLNISSQQIEAIRQMLSKITLNIGNLPENLSPTTLEKFYALLPDLDINNFYANDLKLMQHRTLEPIICPATLDCNPKLATAPKYLPEQDLLIIPFASLHQPVYQANMDPLFQHSSLGFLLAHEFTHNIDPNGLITDDMYGHLFVSIMDHPNIKASIKCLKAQQPSSNEVSETIADLVAARLTYRSYLRDYNRQPNFSALPWRQLFFLNLGQMLCSKPLSNNGKRLNHIAMNMAAFSRAFQCPLGSKMNPEIKCRFY</sequence>
<feature type="domain" description="Peptidase M13 C-terminal" evidence="2">
    <location>
        <begin position="452"/>
        <end position="622"/>
    </location>
</feature>
<keyword evidence="1" id="KW-0732">Signal</keyword>
<dbReference type="InterPro" id="IPR000718">
    <property type="entry name" value="Peptidase_M13"/>
</dbReference>
<evidence type="ECO:0000256" key="1">
    <source>
        <dbReference type="SAM" id="SignalP"/>
    </source>
</evidence>
<dbReference type="Gene3D" id="1.10.1380.10">
    <property type="entry name" value="Neutral endopeptidase , domain2"/>
    <property type="match status" value="2"/>
</dbReference>
<feature type="chain" id="PRO_5044559961" evidence="1">
    <location>
        <begin position="25"/>
        <end position="624"/>
    </location>
</feature>
<dbReference type="PROSITE" id="PS51885">
    <property type="entry name" value="NEPRILYSIN"/>
    <property type="match status" value="1"/>
</dbReference>
<feature type="signal peptide" evidence="1">
    <location>
        <begin position="1"/>
        <end position="24"/>
    </location>
</feature>
<dbReference type="GO" id="GO:0006508">
    <property type="term" value="P:proteolysis"/>
    <property type="evidence" value="ECO:0007669"/>
    <property type="project" value="InterPro"/>
</dbReference>
<evidence type="ECO:0000313" key="5">
    <source>
        <dbReference type="RefSeq" id="XP_005191403.1"/>
    </source>
</evidence>
<dbReference type="Pfam" id="PF01431">
    <property type="entry name" value="Peptidase_M13"/>
    <property type="match status" value="1"/>
</dbReference>
<dbReference type="VEuPathDB" id="VectorBase:MDOA002073"/>
<name>A0A1I8M7K4_MUSDO</name>
<accession>A0A1I8M7K4</accession>
<proteinExistence type="predicted"/>
<keyword evidence="4" id="KW-1185">Reference proteome</keyword>
<dbReference type="AlphaFoldDB" id="A0A1I8M7K4"/>
<dbReference type="PANTHER" id="PTHR11733">
    <property type="entry name" value="ZINC METALLOPROTEASE FAMILY M13 NEPRILYSIN-RELATED"/>
    <property type="match status" value="1"/>
</dbReference>
<protein>
    <submittedName>
        <fullName evidence="5">Endothelin-converting enzyme-like 1</fullName>
    </submittedName>
</protein>
<dbReference type="RefSeq" id="XP_005191403.1">
    <property type="nucleotide sequence ID" value="XM_005191346.1"/>
</dbReference>
<reference evidence="3" key="1">
    <citation type="submission" date="2020-05" db="UniProtKB">
        <authorList>
            <consortium name="EnsemblMetazoa"/>
        </authorList>
    </citation>
    <scope>IDENTIFICATION</scope>
    <source>
        <strain evidence="3">Aabys</strain>
    </source>
</reference>
<gene>
    <name evidence="3" type="primary">101901660</name>
    <name evidence="5" type="synonym">LOC101901660</name>
</gene>
<evidence type="ECO:0000313" key="4">
    <source>
        <dbReference type="Proteomes" id="UP001652621"/>
    </source>
</evidence>
<dbReference type="GO" id="GO:0004222">
    <property type="term" value="F:metalloendopeptidase activity"/>
    <property type="evidence" value="ECO:0007669"/>
    <property type="project" value="InterPro"/>
</dbReference>
<dbReference type="InterPro" id="IPR042089">
    <property type="entry name" value="Peptidase_M13_dom_2"/>
</dbReference>
<organism evidence="3">
    <name type="scientific">Musca domestica</name>
    <name type="common">House fly</name>
    <dbReference type="NCBI Taxonomy" id="7370"/>
    <lineage>
        <taxon>Eukaryota</taxon>
        <taxon>Metazoa</taxon>
        <taxon>Ecdysozoa</taxon>
        <taxon>Arthropoda</taxon>
        <taxon>Hexapoda</taxon>
        <taxon>Insecta</taxon>
        <taxon>Pterygota</taxon>
        <taxon>Neoptera</taxon>
        <taxon>Endopterygota</taxon>
        <taxon>Diptera</taxon>
        <taxon>Brachycera</taxon>
        <taxon>Muscomorpha</taxon>
        <taxon>Muscoidea</taxon>
        <taxon>Muscidae</taxon>
        <taxon>Musca</taxon>
    </lineage>
</organism>
<evidence type="ECO:0000259" key="2">
    <source>
        <dbReference type="Pfam" id="PF01431"/>
    </source>
</evidence>
<dbReference type="GeneID" id="101901660"/>
<dbReference type="SUPFAM" id="SSF55486">
    <property type="entry name" value="Metalloproteases ('zincins'), catalytic domain"/>
    <property type="match status" value="1"/>
</dbReference>
<dbReference type="VEuPathDB" id="VectorBase:MDOMA2_002483"/>
<dbReference type="InterPro" id="IPR018497">
    <property type="entry name" value="Peptidase_M13_C"/>
</dbReference>
<dbReference type="GO" id="GO:0005886">
    <property type="term" value="C:plasma membrane"/>
    <property type="evidence" value="ECO:0007669"/>
    <property type="project" value="TreeGrafter"/>
</dbReference>
<dbReference type="EnsemblMetazoa" id="MDOA002073-RA">
    <property type="protein sequence ID" value="MDOA002073-PA"/>
    <property type="gene ID" value="MDOA002073"/>
</dbReference>
<dbReference type="Gene3D" id="3.40.390.10">
    <property type="entry name" value="Collagenase (Catalytic Domain)"/>
    <property type="match status" value="2"/>
</dbReference>